<evidence type="ECO:0000313" key="3">
    <source>
        <dbReference type="EMBL" id="QEH34393.1"/>
    </source>
</evidence>
<reference evidence="3 4" key="1">
    <citation type="submission" date="2019-08" db="EMBL/GenBank/DDBJ databases">
        <title>Deep-cultivation of Planctomycetes and their phenomic and genomic characterization uncovers novel biology.</title>
        <authorList>
            <person name="Wiegand S."/>
            <person name="Jogler M."/>
            <person name="Boedeker C."/>
            <person name="Pinto D."/>
            <person name="Vollmers J."/>
            <person name="Rivas-Marin E."/>
            <person name="Kohn T."/>
            <person name="Peeters S.H."/>
            <person name="Heuer A."/>
            <person name="Rast P."/>
            <person name="Oberbeckmann S."/>
            <person name="Bunk B."/>
            <person name="Jeske O."/>
            <person name="Meyerdierks A."/>
            <person name="Storesund J.E."/>
            <person name="Kallscheuer N."/>
            <person name="Luecker S."/>
            <person name="Lage O.M."/>
            <person name="Pohl T."/>
            <person name="Merkel B.J."/>
            <person name="Hornburger P."/>
            <person name="Mueller R.-W."/>
            <person name="Bruemmer F."/>
            <person name="Labrenz M."/>
            <person name="Spormann A.M."/>
            <person name="Op den Camp H."/>
            <person name="Overmann J."/>
            <person name="Amann R."/>
            <person name="Jetten M.S.M."/>
            <person name="Mascher T."/>
            <person name="Medema M.H."/>
            <person name="Devos D.P."/>
            <person name="Kaster A.-K."/>
            <person name="Ovreas L."/>
            <person name="Rohde M."/>
            <person name="Galperin M.Y."/>
            <person name="Jogler C."/>
        </authorList>
    </citation>
    <scope>NUCLEOTIDE SEQUENCE [LARGE SCALE GENOMIC DNA]</scope>
    <source>
        <strain evidence="3 4">OJF2</strain>
    </source>
</reference>
<dbReference type="EMBL" id="CP042997">
    <property type="protein sequence ID" value="QEH34393.1"/>
    <property type="molecule type" value="Genomic_DNA"/>
</dbReference>
<organism evidence="3 4">
    <name type="scientific">Aquisphaera giovannonii</name>
    <dbReference type="NCBI Taxonomy" id="406548"/>
    <lineage>
        <taxon>Bacteria</taxon>
        <taxon>Pseudomonadati</taxon>
        <taxon>Planctomycetota</taxon>
        <taxon>Planctomycetia</taxon>
        <taxon>Isosphaerales</taxon>
        <taxon>Isosphaeraceae</taxon>
        <taxon>Aquisphaera</taxon>
    </lineage>
</organism>
<gene>
    <name evidence="3" type="ORF">OJF2_29320</name>
</gene>
<dbReference type="Proteomes" id="UP000324233">
    <property type="component" value="Chromosome"/>
</dbReference>
<proteinExistence type="predicted"/>
<feature type="region of interest" description="Disordered" evidence="1">
    <location>
        <begin position="53"/>
        <end position="96"/>
    </location>
</feature>
<dbReference type="AlphaFoldDB" id="A0A5B9W1G3"/>
<keyword evidence="4" id="KW-1185">Reference proteome</keyword>
<feature type="signal peptide" evidence="2">
    <location>
        <begin position="1"/>
        <end position="23"/>
    </location>
</feature>
<keyword evidence="2" id="KW-0732">Signal</keyword>
<evidence type="ECO:0000313" key="4">
    <source>
        <dbReference type="Proteomes" id="UP000324233"/>
    </source>
</evidence>
<name>A0A5B9W1G3_9BACT</name>
<evidence type="ECO:0000256" key="2">
    <source>
        <dbReference type="SAM" id="SignalP"/>
    </source>
</evidence>
<evidence type="ECO:0000256" key="1">
    <source>
        <dbReference type="SAM" id="MobiDB-lite"/>
    </source>
</evidence>
<feature type="chain" id="PRO_5022687910" evidence="2">
    <location>
        <begin position="24"/>
        <end position="141"/>
    </location>
</feature>
<dbReference type="KEGG" id="agv:OJF2_29320"/>
<protein>
    <submittedName>
        <fullName evidence="3">Uncharacterized protein</fullName>
    </submittedName>
</protein>
<sequence precursor="true">MRLLGTALALLTAAFCAPGRAEAGCSHDVAAVPLAHDRLALLEEACALATIAGPDDDAEAGPPRKGRPGGCTGPSCSGRSGLPTVPPSVASPRSSEWAAIEPRTAYAGQAREAVLDEARIAWSNPPADRIFHPPRPPHLAR</sequence>
<accession>A0A5B9W1G3</accession>